<dbReference type="InterPro" id="IPR037094">
    <property type="entry name" value="Glyco_hydro_38_cen_sf"/>
</dbReference>
<evidence type="ECO:0000313" key="13">
    <source>
        <dbReference type="Proteomes" id="UP000829291"/>
    </source>
</evidence>
<dbReference type="FunFam" id="1.20.1270.50:FF:000003">
    <property type="entry name" value="Alpha-mannosidase"/>
    <property type="match status" value="1"/>
</dbReference>
<evidence type="ECO:0000313" key="14">
    <source>
        <dbReference type="RefSeq" id="XP_015516452.1"/>
    </source>
</evidence>
<dbReference type="GeneID" id="107221829"/>
<keyword evidence="9" id="KW-0325">Glycoprotein</keyword>
<keyword evidence="6 11" id="KW-0378">Hydrolase</keyword>
<dbReference type="FunFam" id="3.20.110.10:FF:000001">
    <property type="entry name" value="Alpha-mannosidase"/>
    <property type="match status" value="1"/>
</dbReference>
<evidence type="ECO:0000256" key="3">
    <source>
        <dbReference type="ARBA" id="ARBA00012752"/>
    </source>
</evidence>
<dbReference type="GO" id="GO:0005764">
    <property type="term" value="C:lysosome"/>
    <property type="evidence" value="ECO:0007669"/>
    <property type="project" value="TreeGrafter"/>
</dbReference>
<dbReference type="Gene3D" id="2.60.40.1180">
    <property type="entry name" value="Golgi alpha-mannosidase II"/>
    <property type="match status" value="1"/>
</dbReference>
<dbReference type="InterPro" id="IPR028995">
    <property type="entry name" value="Glyco_hydro_57/38_cen_sf"/>
</dbReference>
<dbReference type="FunFam" id="2.70.98.30:FF:000003">
    <property type="entry name" value="Alpha-mannosidase"/>
    <property type="match status" value="1"/>
</dbReference>
<comment type="cofactor">
    <cofactor evidence="11">
        <name>Zn(2+)</name>
        <dbReference type="ChEBI" id="CHEBI:29105"/>
    </cofactor>
    <text evidence="11">Binds 1 zinc ion per subunit.</text>
</comment>
<dbReference type="InterPro" id="IPR048534">
    <property type="entry name" value="Man2a1-like_dom"/>
</dbReference>
<protein>
    <recommendedName>
        <fullName evidence="3 11">Alpha-mannosidase</fullName>
        <ecNumber evidence="11">3.2.1.-</ecNumber>
    </recommendedName>
</protein>
<dbReference type="FunFam" id="2.60.40.1180:FF:000018">
    <property type="entry name" value="Alpha-mannosidase"/>
    <property type="match status" value="1"/>
</dbReference>
<dbReference type="Pfam" id="PF07748">
    <property type="entry name" value="Glyco_hydro_38C"/>
    <property type="match status" value="1"/>
</dbReference>
<feature type="chain" id="PRO_5027161959" description="Alpha-mannosidase" evidence="11">
    <location>
        <begin position="24"/>
        <end position="1020"/>
    </location>
</feature>
<dbReference type="RefSeq" id="XP_015516452.1">
    <property type="nucleotide sequence ID" value="XM_015660966.2"/>
</dbReference>
<evidence type="ECO:0000256" key="11">
    <source>
        <dbReference type="RuleBase" id="RU361199"/>
    </source>
</evidence>
<keyword evidence="13" id="KW-1185">Reference proteome</keyword>
<dbReference type="SUPFAM" id="SSF88713">
    <property type="entry name" value="Glycoside hydrolase/deacetylase"/>
    <property type="match status" value="1"/>
</dbReference>
<keyword evidence="4 11" id="KW-0479">Metal-binding</keyword>
<evidence type="ECO:0000256" key="1">
    <source>
        <dbReference type="ARBA" id="ARBA00000365"/>
    </source>
</evidence>
<evidence type="ECO:0000256" key="2">
    <source>
        <dbReference type="ARBA" id="ARBA00009792"/>
    </source>
</evidence>
<dbReference type="InterPro" id="IPR011682">
    <property type="entry name" value="Glyco_hydro_38_C"/>
</dbReference>
<keyword evidence="8" id="KW-1015">Disulfide bond</keyword>
<dbReference type="InterPro" id="IPR013780">
    <property type="entry name" value="Glyco_hydro_b"/>
</dbReference>
<evidence type="ECO:0000256" key="9">
    <source>
        <dbReference type="ARBA" id="ARBA00023180"/>
    </source>
</evidence>
<dbReference type="InterPro" id="IPR041147">
    <property type="entry name" value="GH38_C"/>
</dbReference>
<gene>
    <name evidence="14" type="primary">LOC107221829</name>
</gene>
<dbReference type="Pfam" id="PF17677">
    <property type="entry name" value="Glyco_hydro38C2"/>
    <property type="match status" value="1"/>
</dbReference>
<dbReference type="SMART" id="SM00872">
    <property type="entry name" value="Alpha-mann_mid"/>
    <property type="match status" value="1"/>
</dbReference>
<feature type="signal peptide" evidence="11">
    <location>
        <begin position="1"/>
        <end position="23"/>
    </location>
</feature>
<keyword evidence="5 11" id="KW-0732">Signal</keyword>
<dbReference type="SUPFAM" id="SSF74650">
    <property type="entry name" value="Galactose mutarotase-like"/>
    <property type="match status" value="1"/>
</dbReference>
<dbReference type="InterPro" id="IPR011330">
    <property type="entry name" value="Glyco_hydro/deAcase_b/a-brl"/>
</dbReference>
<dbReference type="PANTHER" id="PTHR11607">
    <property type="entry name" value="ALPHA-MANNOSIDASE"/>
    <property type="match status" value="1"/>
</dbReference>
<dbReference type="InterPro" id="IPR050843">
    <property type="entry name" value="Glycosyl_Hydrlase_38"/>
</dbReference>
<dbReference type="CDD" id="cd10810">
    <property type="entry name" value="GH38N_AMII_LAM_like"/>
    <property type="match status" value="1"/>
</dbReference>
<dbReference type="GO" id="GO:0006013">
    <property type="term" value="P:mannose metabolic process"/>
    <property type="evidence" value="ECO:0007669"/>
    <property type="project" value="InterPro"/>
</dbReference>
<dbReference type="InterPro" id="IPR011013">
    <property type="entry name" value="Gal_mutarotase_sf_dom"/>
</dbReference>
<dbReference type="EC" id="3.2.1.-" evidence="11"/>
<comment type="catalytic activity">
    <reaction evidence="1">
        <text>Hydrolysis of terminal, non-reducing alpha-D-mannose residues in alpha-D-mannosides.</text>
        <dbReference type="EC" id="3.2.1.24"/>
    </reaction>
</comment>
<evidence type="ECO:0000256" key="8">
    <source>
        <dbReference type="ARBA" id="ARBA00023157"/>
    </source>
</evidence>
<dbReference type="Pfam" id="PF01074">
    <property type="entry name" value="Glyco_hydro_38N"/>
    <property type="match status" value="1"/>
</dbReference>
<dbReference type="KEGG" id="nlo:107221829"/>
<evidence type="ECO:0000256" key="5">
    <source>
        <dbReference type="ARBA" id="ARBA00022729"/>
    </source>
</evidence>
<dbReference type="CTD" id="34437"/>
<dbReference type="Gene3D" id="1.20.1270.50">
    <property type="entry name" value="Glycoside hydrolase family 38, central domain"/>
    <property type="match status" value="2"/>
</dbReference>
<dbReference type="Gene3D" id="3.20.110.10">
    <property type="entry name" value="Glycoside hydrolase 38, N terminal domain"/>
    <property type="match status" value="1"/>
</dbReference>
<comment type="similarity">
    <text evidence="2 11">Belongs to the glycosyl hydrolase 38 family.</text>
</comment>
<dbReference type="OrthoDB" id="2016903at2759"/>
<dbReference type="Gene3D" id="2.70.98.30">
    <property type="entry name" value="Golgi alpha-mannosidase II, domain 4"/>
    <property type="match status" value="1"/>
</dbReference>
<evidence type="ECO:0000256" key="10">
    <source>
        <dbReference type="ARBA" id="ARBA00023295"/>
    </source>
</evidence>
<dbReference type="SUPFAM" id="SSF88688">
    <property type="entry name" value="Families 57/38 glycoside transferase middle domain"/>
    <property type="match status" value="1"/>
</dbReference>
<dbReference type="FunCoup" id="A0A6J0BQ96">
    <property type="interactions" value="123"/>
</dbReference>
<reference evidence="14" key="1">
    <citation type="submission" date="2025-08" db="UniProtKB">
        <authorList>
            <consortium name="RefSeq"/>
        </authorList>
    </citation>
    <scope>IDENTIFICATION</scope>
    <source>
        <tissue evidence="14">Thorax and Abdomen</tissue>
    </source>
</reference>
<evidence type="ECO:0000256" key="7">
    <source>
        <dbReference type="ARBA" id="ARBA00022833"/>
    </source>
</evidence>
<dbReference type="InterPro" id="IPR000602">
    <property type="entry name" value="Glyco_hydro_38_N"/>
</dbReference>
<dbReference type="Pfam" id="PF21260">
    <property type="entry name" value="Laman-like_dom"/>
    <property type="match status" value="1"/>
</dbReference>
<dbReference type="InterPro" id="IPR015341">
    <property type="entry name" value="Glyco_hydro_38_cen"/>
</dbReference>
<name>A0A6J0BQ96_NEOLC</name>
<organism evidence="14">
    <name type="scientific">Neodiprion lecontei</name>
    <name type="common">Redheaded pine sawfly</name>
    <dbReference type="NCBI Taxonomy" id="441921"/>
    <lineage>
        <taxon>Eukaryota</taxon>
        <taxon>Metazoa</taxon>
        <taxon>Ecdysozoa</taxon>
        <taxon>Arthropoda</taxon>
        <taxon>Hexapoda</taxon>
        <taxon>Insecta</taxon>
        <taxon>Pterygota</taxon>
        <taxon>Neoptera</taxon>
        <taxon>Endopterygota</taxon>
        <taxon>Hymenoptera</taxon>
        <taxon>Tenthredinoidea</taxon>
        <taxon>Diprionidae</taxon>
        <taxon>Diprioninae</taxon>
        <taxon>Neodiprion</taxon>
    </lineage>
</organism>
<dbReference type="PANTHER" id="PTHR11607:SF3">
    <property type="entry name" value="LYSOSOMAL ALPHA-MANNOSIDASE"/>
    <property type="match status" value="1"/>
</dbReference>
<dbReference type="GO" id="GO:0046872">
    <property type="term" value="F:metal ion binding"/>
    <property type="evidence" value="ECO:0007669"/>
    <property type="project" value="UniProtKB-KW"/>
</dbReference>
<dbReference type="Proteomes" id="UP000829291">
    <property type="component" value="Chromosome 1"/>
</dbReference>
<evidence type="ECO:0000256" key="4">
    <source>
        <dbReference type="ARBA" id="ARBA00022723"/>
    </source>
</evidence>
<dbReference type="Gene3D" id="2.60.40.1360">
    <property type="match status" value="1"/>
</dbReference>
<dbReference type="AlphaFoldDB" id="A0A6J0BQ96"/>
<evidence type="ECO:0000259" key="12">
    <source>
        <dbReference type="SMART" id="SM00872"/>
    </source>
</evidence>
<keyword evidence="10 11" id="KW-0326">Glycosidase</keyword>
<dbReference type="GO" id="GO:0030246">
    <property type="term" value="F:carbohydrate binding"/>
    <property type="evidence" value="ECO:0007669"/>
    <property type="project" value="InterPro"/>
</dbReference>
<dbReference type="FunFam" id="1.20.1270.50:FF:000002">
    <property type="entry name" value="Alpha-mannosidase"/>
    <property type="match status" value="1"/>
</dbReference>
<keyword evidence="7 11" id="KW-0862">Zinc</keyword>
<accession>A0A6J0BQ96</accession>
<proteinExistence type="inferred from homology"/>
<feature type="domain" description="Glycoside hydrolase family 38 central" evidence="12">
    <location>
        <begin position="376"/>
        <end position="450"/>
    </location>
</feature>
<dbReference type="Pfam" id="PF09261">
    <property type="entry name" value="Alpha-mann_mid"/>
    <property type="match status" value="1"/>
</dbReference>
<sequence>MSKMPIYLPQLLFLAIFLFYSVGKECGATPLKNLESRESSKTCGYQACSKPSQNKLNIHLIPHTHDDVGWLKTVDQYYWGGRPLIAKAGVQYILDSVIHELLEDPNRRFIYVETAYLWKWWSYQSDRVKTDVRRLIDEGRLEIISGAWSMNDEAVTHYQSIIDQFTWGFRRLNDTFGSCARPHVGWQIDPFGHSREQASLFAQMGFDGLFFGRLDYQDKRNRMDKKTAEMIWKGSDSLGNKADLFTSVLFNTYSPPPGFCFDILCADEPIIDDPQSPDYNVDRRISSLVEYATTQSKYYRTNNVILTMGGDFTYQVAETWYKNLDKLLRYANERHGSTVNVFYSTPSCYLKAVNEQALSWPTKSDDFFPYASDPHTYWSGYYSSRPTIKFYERMGNNYLQVSKQLSALTNISTSETYLNPYREAMGVLQHHDAITGTEKQQVAQDYARILSEAMKGGEQILSDALGSLISTRNQRRSRDGADVHFYTCYQLNISSCPHTEENNNFVLTLYNPQSRVVSTFVRIPVTGNSYVVRDFTGASIVTQIIPIPPEVLAIPGRESSAINELVFRARNVPAFGYQAYYVTKSNKNIERVRNESFTEATIQNEFFNVSITDDGSTCALRTIRSGVTNMRIAQSFHYYESSQGNNEEFENRSSGAYIFRPKNATPKNLTNVGSHQIYTGPLVQEIHMKINEWISQIVRLYTGENYIEYDWLVGPIPVDDKIGKEIITRYSSNLATGNVFYTDSNGREMLRREKNFRPTWALQLAEPVAGNYYPITAKITIKDRINKLRISVLNDRAQGGTSLNEGQVELMLHRRILNDDAFGVGEALNEIAYGKGLVVRGRHQIVTGTNLDRSSSILMEKQMAWNLLNPPCILVSPAGRRTFEEWRNHHRMQGSGLTKQLPPNVRILTLEPWKDGGLLFRLEHMFEIGEDTRYSHPVEINIKDLFLPFTVTNARETTLGGNQWLNESERLRWVSESNEVHRERENVRVVDTGLIDDANEVINVLLHPMEIRTFLIEISI</sequence>
<dbReference type="InterPro" id="IPR027291">
    <property type="entry name" value="Glyco_hydro_38_N_sf"/>
</dbReference>
<dbReference type="InParanoid" id="A0A6J0BQ96"/>
<evidence type="ECO:0000256" key="6">
    <source>
        <dbReference type="ARBA" id="ARBA00022801"/>
    </source>
</evidence>
<dbReference type="GO" id="GO:0004559">
    <property type="term" value="F:alpha-mannosidase activity"/>
    <property type="evidence" value="ECO:0007669"/>
    <property type="project" value="UniProtKB-EC"/>
</dbReference>